<sequence length="26" mass="3037">MLIAKVLFTMKFTPFTKYPSSHVYVS</sequence>
<proteinExistence type="predicted"/>
<protein>
    <submittedName>
        <fullName evidence="1">Uncharacterized protein</fullName>
    </submittedName>
</protein>
<organism evidence="1">
    <name type="scientific">Anguilla anguilla</name>
    <name type="common">European freshwater eel</name>
    <name type="synonym">Muraena anguilla</name>
    <dbReference type="NCBI Taxonomy" id="7936"/>
    <lineage>
        <taxon>Eukaryota</taxon>
        <taxon>Metazoa</taxon>
        <taxon>Chordata</taxon>
        <taxon>Craniata</taxon>
        <taxon>Vertebrata</taxon>
        <taxon>Euteleostomi</taxon>
        <taxon>Actinopterygii</taxon>
        <taxon>Neopterygii</taxon>
        <taxon>Teleostei</taxon>
        <taxon>Anguilliformes</taxon>
        <taxon>Anguillidae</taxon>
        <taxon>Anguilla</taxon>
    </lineage>
</organism>
<name>A0A0E9S5B6_ANGAN</name>
<evidence type="ECO:0000313" key="1">
    <source>
        <dbReference type="EMBL" id="JAH36476.1"/>
    </source>
</evidence>
<dbReference type="EMBL" id="GBXM01072101">
    <property type="protein sequence ID" value="JAH36476.1"/>
    <property type="molecule type" value="Transcribed_RNA"/>
</dbReference>
<reference evidence="1" key="1">
    <citation type="submission" date="2014-11" db="EMBL/GenBank/DDBJ databases">
        <authorList>
            <person name="Amaro Gonzalez C."/>
        </authorList>
    </citation>
    <scope>NUCLEOTIDE SEQUENCE</scope>
</reference>
<reference evidence="1" key="2">
    <citation type="journal article" date="2015" name="Fish Shellfish Immunol.">
        <title>Early steps in the European eel (Anguilla anguilla)-Vibrio vulnificus interaction in the gills: Role of the RtxA13 toxin.</title>
        <authorList>
            <person name="Callol A."/>
            <person name="Pajuelo D."/>
            <person name="Ebbesson L."/>
            <person name="Teles M."/>
            <person name="MacKenzie S."/>
            <person name="Amaro C."/>
        </authorList>
    </citation>
    <scope>NUCLEOTIDE SEQUENCE</scope>
</reference>
<accession>A0A0E9S5B6</accession>
<dbReference type="AlphaFoldDB" id="A0A0E9S5B6"/>